<feature type="region of interest" description="Disordered" evidence="1">
    <location>
        <begin position="100"/>
        <end position="120"/>
    </location>
</feature>
<protein>
    <submittedName>
        <fullName evidence="3">Uncharacterized protein</fullName>
    </submittedName>
</protein>
<proteinExistence type="predicted"/>
<sequence>MEDNAAPQPSALTKYARPALIVGAVIAVVCIALLIIIFALDSFNAAAYSVSGKSVNDATDEAREIRELYSGARIGGIIALVASGVVAVAAAVVLYLNRGASPIDEDDDGEDYDLDDLTGR</sequence>
<evidence type="ECO:0000313" key="4">
    <source>
        <dbReference type="Proteomes" id="UP000316500"/>
    </source>
</evidence>
<accession>A0A558H8P1</accession>
<dbReference type="Proteomes" id="UP000316500">
    <property type="component" value="Unassembled WGS sequence"/>
</dbReference>
<feature type="transmembrane region" description="Helical" evidence="2">
    <location>
        <begin position="20"/>
        <end position="40"/>
    </location>
</feature>
<keyword evidence="2" id="KW-0812">Transmembrane</keyword>
<gene>
    <name evidence="3" type="ORF">FQP90_04620</name>
</gene>
<evidence type="ECO:0000313" key="3">
    <source>
        <dbReference type="EMBL" id="TVU65492.1"/>
    </source>
</evidence>
<organism evidence="3 4">
    <name type="scientific">Paenarthrobacter nitroguajacolicus</name>
    <name type="common">Arthrobacter nitroguajacolicus</name>
    <dbReference type="NCBI Taxonomy" id="211146"/>
    <lineage>
        <taxon>Bacteria</taxon>
        <taxon>Bacillati</taxon>
        <taxon>Actinomycetota</taxon>
        <taxon>Actinomycetes</taxon>
        <taxon>Micrococcales</taxon>
        <taxon>Micrococcaceae</taxon>
        <taxon>Paenarthrobacter</taxon>
    </lineage>
</organism>
<keyword evidence="2" id="KW-1133">Transmembrane helix</keyword>
<feature type="transmembrane region" description="Helical" evidence="2">
    <location>
        <begin position="74"/>
        <end position="96"/>
    </location>
</feature>
<reference evidence="3 4" key="1">
    <citation type="submission" date="2019-07" db="EMBL/GenBank/DDBJ databases">
        <title>Diversity of Bacteria from Kongsfjorden, Arctic.</title>
        <authorList>
            <person name="Yu Y."/>
        </authorList>
    </citation>
    <scope>NUCLEOTIDE SEQUENCE [LARGE SCALE GENOMIC DNA]</scope>
    <source>
        <strain evidence="3 4">SM1928</strain>
    </source>
</reference>
<feature type="compositionally biased region" description="Acidic residues" evidence="1">
    <location>
        <begin position="103"/>
        <end position="120"/>
    </location>
</feature>
<name>A0A558H8P1_PAENT</name>
<comment type="caution">
    <text evidence="3">The sequence shown here is derived from an EMBL/GenBank/DDBJ whole genome shotgun (WGS) entry which is preliminary data.</text>
</comment>
<evidence type="ECO:0000256" key="2">
    <source>
        <dbReference type="SAM" id="Phobius"/>
    </source>
</evidence>
<dbReference type="OrthoDB" id="4965065at2"/>
<dbReference type="AlphaFoldDB" id="A0A558H8P1"/>
<evidence type="ECO:0000256" key="1">
    <source>
        <dbReference type="SAM" id="MobiDB-lite"/>
    </source>
</evidence>
<dbReference type="RefSeq" id="WP_144648557.1">
    <property type="nucleotide sequence ID" value="NZ_VNFK01000003.1"/>
</dbReference>
<keyword evidence="2" id="KW-0472">Membrane</keyword>
<dbReference type="EMBL" id="VNFK01000003">
    <property type="protein sequence ID" value="TVU65492.1"/>
    <property type="molecule type" value="Genomic_DNA"/>
</dbReference>